<feature type="compositionally biased region" description="Basic and acidic residues" evidence="1">
    <location>
        <begin position="66"/>
        <end position="79"/>
    </location>
</feature>
<feature type="compositionally biased region" description="Polar residues" evidence="1">
    <location>
        <begin position="49"/>
        <end position="65"/>
    </location>
</feature>
<proteinExistence type="predicted"/>
<feature type="region of interest" description="Disordered" evidence="1">
    <location>
        <begin position="45"/>
        <end position="93"/>
    </location>
</feature>
<name>A0A7U9CK63_PSEFL</name>
<protein>
    <submittedName>
        <fullName evidence="2">Uncharacterized protein</fullName>
    </submittedName>
</protein>
<organism evidence="2 3">
    <name type="scientific">Pseudomonas fluorescens R124</name>
    <dbReference type="NCBI Taxonomy" id="743713"/>
    <lineage>
        <taxon>Bacteria</taxon>
        <taxon>Pseudomonadati</taxon>
        <taxon>Pseudomonadota</taxon>
        <taxon>Gammaproteobacteria</taxon>
        <taxon>Pseudomonadales</taxon>
        <taxon>Pseudomonadaceae</taxon>
        <taxon>Pseudomonas</taxon>
    </lineage>
</organism>
<dbReference type="EMBL" id="CM001561">
    <property type="protein sequence ID" value="EJZ56683.1"/>
    <property type="molecule type" value="Genomic_DNA"/>
</dbReference>
<reference evidence="2 3" key="1">
    <citation type="submission" date="2012-08" db="EMBL/GenBank/DDBJ databases">
        <title>The genome of cave-isolated P. fluorescens strain R124 demonstrates phenotypic adaptation to the mineral environment.</title>
        <authorList>
            <person name="Barton M.D."/>
            <person name="Petronio M."/>
            <person name="Giarrizzo J.G."/>
            <person name="Bowling B.V."/>
            <person name="Barton H.A."/>
        </authorList>
    </citation>
    <scope>NUCLEOTIDE SEQUENCE [LARGE SCALE GENOMIC DNA]</scope>
    <source>
        <strain evidence="2 3">R124</strain>
    </source>
</reference>
<gene>
    <name evidence="2" type="ORF">I1A_000994</name>
</gene>
<accession>A0A7U9CK63</accession>
<feature type="compositionally biased region" description="Basic and acidic residues" evidence="1">
    <location>
        <begin position="1"/>
        <end position="16"/>
    </location>
</feature>
<feature type="compositionally biased region" description="Basic residues" evidence="1">
    <location>
        <begin position="80"/>
        <end position="93"/>
    </location>
</feature>
<dbReference type="Proteomes" id="UP000006045">
    <property type="component" value="Chromosome"/>
</dbReference>
<sequence>MQRSKPEAMRPDRSRSEGTPSPSERAERRSKTFWLLLRRLSKVTRCKSETASRSTRRNGYSLNQTEHGRLSGRHREQAHSYRKANRSQQKTRRQSLICGFPVPAEGRSEILQPPHLISRRLVRVAQLKSSHHITNQRVTNDKLNLPLLNPLNLPRLTNKRLTAVQRSKLTQAKHLPSTVVIVPDPPTTGSEYGVLDHLDMTVRNKKRELVHRPQFTQTRALRNMRIQGASSVQSSERHEFCTARNTRSGCGIMIVTRPSRLVRPVIPRGEPFGLAG</sequence>
<evidence type="ECO:0000313" key="3">
    <source>
        <dbReference type="Proteomes" id="UP000006045"/>
    </source>
</evidence>
<evidence type="ECO:0000313" key="2">
    <source>
        <dbReference type="EMBL" id="EJZ56683.1"/>
    </source>
</evidence>
<dbReference type="AlphaFoldDB" id="A0A7U9CK63"/>
<feature type="region of interest" description="Disordered" evidence="1">
    <location>
        <begin position="1"/>
        <end position="30"/>
    </location>
</feature>
<evidence type="ECO:0000256" key="1">
    <source>
        <dbReference type="SAM" id="MobiDB-lite"/>
    </source>
</evidence>